<dbReference type="AlphaFoldDB" id="U5CXE2"/>
<dbReference type="FunFam" id="3.40.50.1110:FF:000003">
    <property type="entry name" value="GDSL esterase/lipase APG"/>
    <property type="match status" value="1"/>
</dbReference>
<dbReference type="STRING" id="13333.U5CXE2"/>
<dbReference type="SUPFAM" id="SSF52266">
    <property type="entry name" value="SGNH hydrolase"/>
    <property type="match status" value="1"/>
</dbReference>
<evidence type="ECO:0000256" key="3">
    <source>
        <dbReference type="ARBA" id="ARBA00022801"/>
    </source>
</evidence>
<dbReference type="InterPro" id="IPR035669">
    <property type="entry name" value="SGNH_plant_lipase-like"/>
</dbReference>
<evidence type="ECO:0000256" key="5">
    <source>
        <dbReference type="SAM" id="SignalP"/>
    </source>
</evidence>
<gene>
    <name evidence="6" type="ORF">AMTR_s00038p00165200</name>
</gene>
<dbReference type="EMBL" id="KI392532">
    <property type="protein sequence ID" value="ERN14605.1"/>
    <property type="molecule type" value="Genomic_DNA"/>
</dbReference>
<feature type="chain" id="PRO_5004658419" description="SGNH hydrolase-type esterase domain-containing protein" evidence="5">
    <location>
        <begin position="24"/>
        <end position="744"/>
    </location>
</feature>
<dbReference type="GO" id="GO:0016788">
    <property type="term" value="F:hydrolase activity, acting on ester bonds"/>
    <property type="evidence" value="ECO:0007669"/>
    <property type="project" value="InterPro"/>
</dbReference>
<keyword evidence="4" id="KW-0325">Glycoprotein</keyword>
<evidence type="ECO:0000313" key="6">
    <source>
        <dbReference type="EMBL" id="ERN14605.1"/>
    </source>
</evidence>
<keyword evidence="2 5" id="KW-0732">Signal</keyword>
<dbReference type="OMA" id="DSSWACE"/>
<feature type="signal peptide" evidence="5">
    <location>
        <begin position="1"/>
        <end position="23"/>
    </location>
</feature>
<sequence>MKPSLFLVFSLYLGLLFLSKAAASDERGRYVALFSFGDSLADTGNLVRLGSSQFSTIANLPYGETFFQKPTGRCSDGRLIVDFFAEALGLPLLPPYLSKEEGEQDFKKGVNFAVAGATALKQSFFYSKNITGLATNNSFGVQLQWFRDLLPSLCEPSDCKEYMKKSMFLVGEIGGNDYNYAFFQGRSIDAVKSYVDDVVNYIMDAVTELILKGAETLVVPGNLPIGCSTSYLTAFQTSDKQQYDPQTGCLTHLNDFACHHNSKLQDAIKVMRERFPHARIMYADYYNSAMRFFKNPELFGFPKETYLSACCGVGGQYNYNFVKTCGTSGVTVCKDPSISPASLSHKALVFLSSFLWTPVVSSPASMNFSFFLIFSLLFNLYLSEAVAAHKNNYAALFSFGDSLADTGNLLLSGANMFPGKITDLPYGETTFKEATGRCSNGRLIVDFFAEALGLPLLPPYLSKTHRKKDFRKGVNFAVAGATALQKSYLDRMGILNFVTNQDFSLGVQLNWFEQLLPSLCDPLECKKYMKKSLFLVGEIGGNDYNYAFIAAKRMDELKSLVPHVLKSTMHAVEVLIRKGAKNVVVPGNLPIGCLPIYLTLFKKFDRQQYDPQTGCLTYLNDFSIDHNSKLQESIKVMRQRFPHARIMYADYYNAAMRIFKKPESHGFTNETPLSACCGRGGHYNFNFINWCGHLGVPVCNDPSSHVSWDGIHLTEAAYKSMVQSLLCGGLTYPHIELPPSTCPK</sequence>
<organism evidence="6 7">
    <name type="scientific">Amborella trichopoda</name>
    <dbReference type="NCBI Taxonomy" id="13333"/>
    <lineage>
        <taxon>Eukaryota</taxon>
        <taxon>Viridiplantae</taxon>
        <taxon>Streptophyta</taxon>
        <taxon>Embryophyta</taxon>
        <taxon>Tracheophyta</taxon>
        <taxon>Spermatophyta</taxon>
        <taxon>Magnoliopsida</taxon>
        <taxon>Amborellales</taxon>
        <taxon>Amborellaceae</taxon>
        <taxon>Amborella</taxon>
    </lineage>
</organism>
<keyword evidence="7" id="KW-1185">Reference proteome</keyword>
<evidence type="ECO:0000256" key="4">
    <source>
        <dbReference type="ARBA" id="ARBA00023180"/>
    </source>
</evidence>
<evidence type="ECO:0008006" key="8">
    <source>
        <dbReference type="Google" id="ProtNLM"/>
    </source>
</evidence>
<reference evidence="7" key="1">
    <citation type="journal article" date="2013" name="Science">
        <title>The Amborella genome and the evolution of flowering plants.</title>
        <authorList>
            <consortium name="Amborella Genome Project"/>
        </authorList>
    </citation>
    <scope>NUCLEOTIDE SEQUENCE [LARGE SCALE GENOMIC DNA]</scope>
</reference>
<dbReference type="PANTHER" id="PTHR22835:SF659">
    <property type="entry name" value="GDSL LIPASE_ACYLHYDROLASE, PUTATIVE (AFU_ORTHOLOGUE AFUA_2G00510)-RELATED"/>
    <property type="match status" value="1"/>
</dbReference>
<proteinExistence type="inferred from homology"/>
<evidence type="ECO:0000256" key="1">
    <source>
        <dbReference type="ARBA" id="ARBA00008668"/>
    </source>
</evidence>
<dbReference type="Gramene" id="ERN14605">
    <property type="protein sequence ID" value="ERN14605"/>
    <property type="gene ID" value="AMTR_s00038p00165200"/>
</dbReference>
<dbReference type="PANTHER" id="PTHR22835">
    <property type="entry name" value="ZINC FINGER FYVE DOMAIN CONTAINING PROTEIN"/>
    <property type="match status" value="1"/>
</dbReference>
<dbReference type="InterPro" id="IPR001087">
    <property type="entry name" value="GDSL"/>
</dbReference>
<dbReference type="Pfam" id="PF00657">
    <property type="entry name" value="Lipase_GDSL"/>
    <property type="match status" value="2"/>
</dbReference>
<dbReference type="Proteomes" id="UP000017836">
    <property type="component" value="Unassembled WGS sequence"/>
</dbReference>
<evidence type="ECO:0000256" key="2">
    <source>
        <dbReference type="ARBA" id="ARBA00022729"/>
    </source>
</evidence>
<dbReference type="Gene3D" id="3.40.50.1110">
    <property type="entry name" value="SGNH hydrolase"/>
    <property type="match status" value="2"/>
</dbReference>
<dbReference type="HOGENOM" id="CLU_015101_15_1_1"/>
<dbReference type="CDD" id="cd01837">
    <property type="entry name" value="SGNH_plant_lipase_like"/>
    <property type="match status" value="2"/>
</dbReference>
<comment type="similarity">
    <text evidence="1">Belongs to the 'GDSL' lipolytic enzyme family.</text>
</comment>
<dbReference type="InterPro" id="IPR036514">
    <property type="entry name" value="SGNH_hydro_sf"/>
</dbReference>
<dbReference type="eggNOG" id="ENOG502QSMM">
    <property type="taxonomic scope" value="Eukaryota"/>
</dbReference>
<name>U5CXE2_AMBTC</name>
<protein>
    <recommendedName>
        <fullName evidence="8">SGNH hydrolase-type esterase domain-containing protein</fullName>
    </recommendedName>
</protein>
<evidence type="ECO:0000313" key="7">
    <source>
        <dbReference type="Proteomes" id="UP000017836"/>
    </source>
</evidence>
<keyword evidence="3" id="KW-0378">Hydrolase</keyword>
<accession>U5CXE2</accession>